<dbReference type="InterPro" id="IPR036498">
    <property type="entry name" value="Nfu/NifU_N_sf"/>
</dbReference>
<dbReference type="SUPFAM" id="SSF117916">
    <property type="entry name" value="Fe-S cluster assembly (FSCA) domain-like"/>
    <property type="match status" value="1"/>
</dbReference>
<reference evidence="3" key="1">
    <citation type="journal article" date="2020" name="Stud. Mycol.">
        <title>101 Dothideomycetes genomes: a test case for predicting lifestyles and emergence of pathogens.</title>
        <authorList>
            <person name="Haridas S."/>
            <person name="Albert R."/>
            <person name="Binder M."/>
            <person name="Bloem J."/>
            <person name="Labutti K."/>
            <person name="Salamov A."/>
            <person name="Andreopoulos B."/>
            <person name="Baker S."/>
            <person name="Barry K."/>
            <person name="Bills G."/>
            <person name="Bluhm B."/>
            <person name="Cannon C."/>
            <person name="Castanera R."/>
            <person name="Culley D."/>
            <person name="Daum C."/>
            <person name="Ezra D."/>
            <person name="Gonzalez J."/>
            <person name="Henrissat B."/>
            <person name="Kuo A."/>
            <person name="Liang C."/>
            <person name="Lipzen A."/>
            <person name="Lutzoni F."/>
            <person name="Magnuson J."/>
            <person name="Mondo S."/>
            <person name="Nolan M."/>
            <person name="Ohm R."/>
            <person name="Pangilinan J."/>
            <person name="Park H.-J."/>
            <person name="Ramirez L."/>
            <person name="Alfaro M."/>
            <person name="Sun H."/>
            <person name="Tritt A."/>
            <person name="Yoshinaga Y."/>
            <person name="Zwiers L.-H."/>
            <person name="Turgeon B."/>
            <person name="Goodwin S."/>
            <person name="Spatafora J."/>
            <person name="Crous P."/>
            <person name="Grigoriev I."/>
        </authorList>
    </citation>
    <scope>NUCLEOTIDE SEQUENCE</scope>
    <source>
        <strain evidence="3">CBS 115976</strain>
    </source>
</reference>
<dbReference type="EMBL" id="MU004238">
    <property type="protein sequence ID" value="KAF2667148.1"/>
    <property type="molecule type" value="Genomic_DNA"/>
</dbReference>
<dbReference type="GO" id="GO:0051536">
    <property type="term" value="F:iron-sulfur cluster binding"/>
    <property type="evidence" value="ECO:0007669"/>
    <property type="project" value="InterPro"/>
</dbReference>
<proteinExistence type="inferred from homology"/>
<organism evidence="3 4">
    <name type="scientific">Microthyrium microscopicum</name>
    <dbReference type="NCBI Taxonomy" id="703497"/>
    <lineage>
        <taxon>Eukaryota</taxon>
        <taxon>Fungi</taxon>
        <taxon>Dikarya</taxon>
        <taxon>Ascomycota</taxon>
        <taxon>Pezizomycotina</taxon>
        <taxon>Dothideomycetes</taxon>
        <taxon>Dothideomycetes incertae sedis</taxon>
        <taxon>Microthyriales</taxon>
        <taxon>Microthyriaceae</taxon>
        <taxon>Microthyrium</taxon>
    </lineage>
</organism>
<gene>
    <name evidence="3" type="ORF">BT63DRAFT_404410</name>
</gene>
<dbReference type="GO" id="GO:0005506">
    <property type="term" value="F:iron ion binding"/>
    <property type="evidence" value="ECO:0007669"/>
    <property type="project" value="InterPro"/>
</dbReference>
<keyword evidence="4" id="KW-1185">Reference proteome</keyword>
<dbReference type="OrthoDB" id="565552at2759"/>
<accession>A0A6A6U7S6</accession>
<dbReference type="FunFam" id="3.30.1370.70:FF:000001">
    <property type="entry name" value="NifU-like protein 4, mitochondrial"/>
    <property type="match status" value="1"/>
</dbReference>
<dbReference type="PANTHER" id="PTHR11178:SF1">
    <property type="entry name" value="NFU1 IRON-SULFUR CLUSTER SCAFFOLD HOMOLOG, MITOCHONDRIAL"/>
    <property type="match status" value="1"/>
</dbReference>
<dbReference type="GO" id="GO:0005739">
    <property type="term" value="C:mitochondrion"/>
    <property type="evidence" value="ECO:0007669"/>
    <property type="project" value="TreeGrafter"/>
</dbReference>
<evidence type="ECO:0000313" key="4">
    <source>
        <dbReference type="Proteomes" id="UP000799302"/>
    </source>
</evidence>
<dbReference type="AlphaFoldDB" id="A0A6A6U7S6"/>
<dbReference type="Gene3D" id="3.30.300.130">
    <property type="entry name" value="Fe-S cluster assembly (FSCA)"/>
    <property type="match status" value="1"/>
</dbReference>
<dbReference type="FunFam" id="3.30.300.130:FF:000001">
    <property type="entry name" value="NFU1 iron-sulfur cluster scaffold"/>
    <property type="match status" value="1"/>
</dbReference>
<comment type="similarity">
    <text evidence="1">Belongs to the NifU family.</text>
</comment>
<protein>
    <submittedName>
        <fullName evidence="3">HIRA-interacting protein 5</fullName>
    </submittedName>
</protein>
<dbReference type="SMART" id="SM00932">
    <property type="entry name" value="Nfu_N"/>
    <property type="match status" value="1"/>
</dbReference>
<dbReference type="SUPFAM" id="SSF110836">
    <property type="entry name" value="Hypothetical protein SAV1430"/>
    <property type="match status" value="1"/>
</dbReference>
<dbReference type="Pfam" id="PF01106">
    <property type="entry name" value="NifU"/>
    <property type="match status" value="1"/>
</dbReference>
<feature type="domain" description="Scaffold protein Nfu/NifU N-terminal" evidence="2">
    <location>
        <begin position="71"/>
        <end position="165"/>
    </location>
</feature>
<evidence type="ECO:0000259" key="2">
    <source>
        <dbReference type="SMART" id="SM00932"/>
    </source>
</evidence>
<dbReference type="GO" id="GO:0016226">
    <property type="term" value="P:iron-sulfur cluster assembly"/>
    <property type="evidence" value="ECO:0007669"/>
    <property type="project" value="InterPro"/>
</dbReference>
<dbReference type="Gene3D" id="3.30.1370.70">
    <property type="entry name" value="Scaffold protein Nfu/NifU, N-terminal domain"/>
    <property type="match status" value="1"/>
</dbReference>
<dbReference type="InterPro" id="IPR001075">
    <property type="entry name" value="NIF_FeS_clus_asmbl_NifU_C"/>
</dbReference>
<dbReference type="Proteomes" id="UP000799302">
    <property type="component" value="Unassembled WGS sequence"/>
</dbReference>
<dbReference type="InterPro" id="IPR014824">
    <property type="entry name" value="Nfu/NifU_N"/>
</dbReference>
<dbReference type="InterPro" id="IPR034904">
    <property type="entry name" value="FSCA_dom_sf"/>
</dbReference>
<name>A0A6A6U7S6_9PEZI</name>
<dbReference type="PANTHER" id="PTHR11178">
    <property type="entry name" value="IRON-SULFUR CLUSTER SCAFFOLD PROTEIN NFU-RELATED"/>
    <property type="match status" value="1"/>
</dbReference>
<dbReference type="Pfam" id="PF08712">
    <property type="entry name" value="Nfu_N"/>
    <property type="match status" value="1"/>
</dbReference>
<evidence type="ECO:0000313" key="3">
    <source>
        <dbReference type="EMBL" id="KAF2667148.1"/>
    </source>
</evidence>
<sequence length="307" mass="33953">MASRSLSQSVARSVRSIRPSTAIARSVRTCQCPAAVRQIHITSSNPLRPSYRQLRPVTSSICQPQKRTLFIQTEDTPNPDALKFKPNQRVLPDPFPSPYVEYLSPRSTITPPYPSPLAAQLLAIDGVTGVFFGSDYITISKDAGAQWAHVKPEAFSLITEAVTSGQPMVTIKESEDGVEEEADSLAYNENDSEVVGMIKELLETRIRPAIQDDGGDIEFRGFENGQVYLKLRGACRTCDSSTVTLRNGIESMLMHYIEEVQGVQQAFDQEEEVAMQEFQKFEERLRAQQGYVPASTTGKGTLDTVEG</sequence>
<evidence type="ECO:0000256" key="1">
    <source>
        <dbReference type="ARBA" id="ARBA00006420"/>
    </source>
</evidence>